<organism evidence="3 4">
    <name type="scientific">Cryptosporidium canis</name>
    <dbReference type="NCBI Taxonomy" id="195482"/>
    <lineage>
        <taxon>Eukaryota</taxon>
        <taxon>Sar</taxon>
        <taxon>Alveolata</taxon>
        <taxon>Apicomplexa</taxon>
        <taxon>Conoidasida</taxon>
        <taxon>Coccidia</taxon>
        <taxon>Eucoccidiorida</taxon>
        <taxon>Eimeriorina</taxon>
        <taxon>Cryptosporidiidae</taxon>
        <taxon>Cryptosporidium</taxon>
    </lineage>
</organism>
<protein>
    <recommendedName>
        <fullName evidence="5">Secreted protein</fullName>
    </recommendedName>
</protein>
<feature type="compositionally biased region" description="Polar residues" evidence="1">
    <location>
        <begin position="31"/>
        <end position="42"/>
    </location>
</feature>
<feature type="region of interest" description="Disordered" evidence="1">
    <location>
        <begin position="22"/>
        <end position="42"/>
    </location>
</feature>
<reference evidence="3" key="1">
    <citation type="submission" date="2022-10" db="EMBL/GenBank/DDBJ databases">
        <title>Adaptive evolution leads to modifications in subtelomeric GC content in a zoonotic Cryptosporidium species.</title>
        <authorList>
            <person name="Li J."/>
            <person name="Feng Y."/>
            <person name="Xiao L."/>
        </authorList>
    </citation>
    <scope>NUCLEOTIDE SEQUENCE</scope>
    <source>
        <strain evidence="3">25894</strain>
    </source>
</reference>
<feature type="signal peptide" evidence="2">
    <location>
        <begin position="1"/>
        <end position="26"/>
    </location>
</feature>
<feature type="chain" id="PRO_5046341393" description="Secreted protein" evidence="2">
    <location>
        <begin position="27"/>
        <end position="87"/>
    </location>
</feature>
<evidence type="ECO:0008006" key="5">
    <source>
        <dbReference type="Google" id="ProtNLM"/>
    </source>
</evidence>
<feature type="region of interest" description="Disordered" evidence="1">
    <location>
        <begin position="55"/>
        <end position="87"/>
    </location>
</feature>
<proteinExistence type="predicted"/>
<comment type="caution">
    <text evidence="3">The sequence shown here is derived from an EMBL/GenBank/DDBJ whole genome shotgun (WGS) entry which is preliminary data.</text>
</comment>
<gene>
    <name evidence="3" type="ORF">OJ252_2994</name>
</gene>
<keyword evidence="2" id="KW-0732">Signal</keyword>
<feature type="compositionally biased region" description="Basic and acidic residues" evidence="1">
    <location>
        <begin position="69"/>
        <end position="87"/>
    </location>
</feature>
<keyword evidence="4" id="KW-1185">Reference proteome</keyword>
<evidence type="ECO:0000256" key="1">
    <source>
        <dbReference type="SAM" id="MobiDB-lite"/>
    </source>
</evidence>
<evidence type="ECO:0000313" key="3">
    <source>
        <dbReference type="EMBL" id="KAJ1606971.1"/>
    </source>
</evidence>
<sequence length="87" mass="9632">MPILLLSSTRWCWLTFAASPASPSLAATSTNGQASSFWEQPSGDSLARHISSFQRSLQDQVATRTPVKLNDESKNNKQKPSREESEH</sequence>
<evidence type="ECO:0000313" key="4">
    <source>
        <dbReference type="Proteomes" id="UP001071777"/>
    </source>
</evidence>
<name>A0ABQ8P4J9_9CRYT</name>
<accession>A0ABQ8P4J9</accession>
<dbReference type="Proteomes" id="UP001071777">
    <property type="component" value="Unassembled WGS sequence"/>
</dbReference>
<evidence type="ECO:0000256" key="2">
    <source>
        <dbReference type="SAM" id="SignalP"/>
    </source>
</evidence>
<dbReference type="EMBL" id="JAPCXB010000127">
    <property type="protein sequence ID" value="KAJ1606971.1"/>
    <property type="molecule type" value="Genomic_DNA"/>
</dbReference>